<protein>
    <submittedName>
        <fullName evidence="1">Uncharacterized protein</fullName>
    </submittedName>
</protein>
<gene>
    <name evidence="1" type="ORF">DX873_11140</name>
</gene>
<name>A0A371JQV9_9FLAO</name>
<keyword evidence="2" id="KW-1185">Reference proteome</keyword>
<dbReference type="Proteomes" id="UP000261828">
    <property type="component" value="Unassembled WGS sequence"/>
</dbReference>
<comment type="caution">
    <text evidence="1">The sequence shown here is derived from an EMBL/GenBank/DDBJ whole genome shotgun (WGS) entry which is preliminary data.</text>
</comment>
<sequence>MGTACSKDANDPPVTFAYASDVFEVEFRSTVTLQAPTMEWPGDKGTFSLKEDLEGLSINQNTGAIEIERHLPLGTHEIVVNAISGEKSWETSLELNNVLKDSFWSGGHNNDPMSDEIDYDRQFWLFEDGTLEVEIIGVAGSKGVGVWSLDGNTFSMHYCTYCEDANPQDIPNTDEHSYYEGTLTNEPIIASISGQWYVIRFDPDSSQLRGNFHLQWD</sequence>
<proteinExistence type="predicted"/>
<organism evidence="1 2">
    <name type="scientific">Flagellimonas nanhaiensis</name>
    <dbReference type="NCBI Taxonomy" id="2292706"/>
    <lineage>
        <taxon>Bacteria</taxon>
        <taxon>Pseudomonadati</taxon>
        <taxon>Bacteroidota</taxon>
        <taxon>Flavobacteriia</taxon>
        <taxon>Flavobacteriales</taxon>
        <taxon>Flavobacteriaceae</taxon>
        <taxon>Flagellimonas</taxon>
    </lineage>
</organism>
<evidence type="ECO:0000313" key="2">
    <source>
        <dbReference type="Proteomes" id="UP000261828"/>
    </source>
</evidence>
<evidence type="ECO:0000313" key="1">
    <source>
        <dbReference type="EMBL" id="RDY59898.1"/>
    </source>
</evidence>
<reference evidence="1 2" key="1">
    <citation type="submission" date="2018-08" db="EMBL/GenBank/DDBJ databases">
        <title>Muricauda nanhaiensis sp. nov., isolated from seawater of the South China Sea.</title>
        <authorList>
            <person name="Dang Y."/>
        </authorList>
    </citation>
    <scope>NUCLEOTIDE SEQUENCE [LARGE SCALE GENOMIC DNA]</scope>
    <source>
        <strain evidence="1 2">SM1704</strain>
    </source>
</reference>
<dbReference type="EMBL" id="QTJX01000002">
    <property type="protein sequence ID" value="RDY59898.1"/>
    <property type="molecule type" value="Genomic_DNA"/>
</dbReference>
<dbReference type="AlphaFoldDB" id="A0A371JQV9"/>
<accession>A0A371JQV9</accession>